<reference evidence="1 2" key="1">
    <citation type="submission" date="2017-02" db="EMBL/GenBank/DDBJ databases">
        <title>Prevalence of linear plasmids in Cutibacterium acnes isolates obtained from cancerous prostatic tissue.</title>
        <authorList>
            <person name="Davidsson S."/>
            <person name="Bruggemann H."/>
        </authorList>
    </citation>
    <scope>NUCLEOTIDE SEQUENCE [LARGE SCALE GENOMIC DNA]</scope>
    <source>
        <strain evidence="1 2">11-78</strain>
    </source>
</reference>
<dbReference type="PANTHER" id="PTHR30383">
    <property type="entry name" value="THIOESTERASE 1/PROTEASE 1/LYSOPHOSPHOLIPASE L1"/>
    <property type="match status" value="1"/>
</dbReference>
<sequence length="302" mass="31395">MKRILKILSVVVAVVIVAGIAIGLRPYTHAFGSVFQNRYRSSAASAPGPATSAFSAVSSTVTPLQAPTPAAYAAGQVTEHGGTLATLGLGDSVPQGGTCTGCTTFIERVGTDMARKAGVKAAVHNESVSGYKTADLLTQLESNNAKALLATSDLAIVTIGANDFDLDTMVGQCAHSDASCIADDVNGVTDRVRTILERVKAAMKTPRATVVVTGYWDVGLDGKAGRENGPDYVKVTDMITEAFNANVKKIAHEVGAVYVDFRTPFRGADGTRDDTALLTDDGDHPSEQGHKVLAEAVEAALS</sequence>
<dbReference type="SUPFAM" id="SSF52266">
    <property type="entry name" value="SGNH hydrolase"/>
    <property type="match status" value="1"/>
</dbReference>
<protein>
    <submittedName>
        <fullName evidence="1">Lipase</fullName>
    </submittedName>
</protein>
<dbReference type="InterPro" id="IPR013830">
    <property type="entry name" value="SGNH_hydro"/>
</dbReference>
<accession>A0A8B2VE42</accession>
<dbReference type="InterPro" id="IPR036514">
    <property type="entry name" value="SGNH_hydro_sf"/>
</dbReference>
<evidence type="ECO:0000313" key="1">
    <source>
        <dbReference type="EMBL" id="PGF33788.1"/>
    </source>
</evidence>
<evidence type="ECO:0000313" key="2">
    <source>
        <dbReference type="Proteomes" id="UP000226191"/>
    </source>
</evidence>
<dbReference type="Pfam" id="PF13472">
    <property type="entry name" value="Lipase_GDSL_2"/>
    <property type="match status" value="1"/>
</dbReference>
<dbReference type="AlphaFoldDB" id="A0A8B2VE42"/>
<organism evidence="1 2">
    <name type="scientific">Cutibacterium acnes</name>
    <name type="common">Propionibacterium acnes</name>
    <dbReference type="NCBI Taxonomy" id="1747"/>
    <lineage>
        <taxon>Bacteria</taxon>
        <taxon>Bacillati</taxon>
        <taxon>Actinomycetota</taxon>
        <taxon>Actinomycetes</taxon>
        <taxon>Propionibacteriales</taxon>
        <taxon>Propionibacteriaceae</taxon>
        <taxon>Cutibacterium</taxon>
    </lineage>
</organism>
<gene>
    <name evidence="1" type="ORF">B1B09_07660</name>
</gene>
<dbReference type="OrthoDB" id="8215557at2"/>
<dbReference type="EMBL" id="MVCE01000003">
    <property type="protein sequence ID" value="PGF33788.1"/>
    <property type="molecule type" value="Genomic_DNA"/>
</dbReference>
<dbReference type="Gene3D" id="3.40.50.1110">
    <property type="entry name" value="SGNH hydrolase"/>
    <property type="match status" value="1"/>
</dbReference>
<dbReference type="PANTHER" id="PTHR30383:SF5">
    <property type="entry name" value="SGNH HYDROLASE-TYPE ESTERASE DOMAIN-CONTAINING PROTEIN"/>
    <property type="match status" value="1"/>
</dbReference>
<dbReference type="RefSeq" id="WP_002516231.1">
    <property type="nucleotide sequence ID" value="NZ_AP022844.1"/>
</dbReference>
<dbReference type="CDD" id="cd00229">
    <property type="entry name" value="SGNH_hydrolase"/>
    <property type="match status" value="1"/>
</dbReference>
<dbReference type="Proteomes" id="UP000226191">
    <property type="component" value="Unassembled WGS sequence"/>
</dbReference>
<dbReference type="InterPro" id="IPR051532">
    <property type="entry name" value="Ester_Hydrolysis_Enzymes"/>
</dbReference>
<comment type="caution">
    <text evidence="1">The sequence shown here is derived from an EMBL/GenBank/DDBJ whole genome shotgun (WGS) entry which is preliminary data.</text>
</comment>
<proteinExistence type="predicted"/>
<name>A0A8B2VE42_CUTAC</name>
<dbReference type="GO" id="GO:0004622">
    <property type="term" value="F:phosphatidylcholine lysophospholipase activity"/>
    <property type="evidence" value="ECO:0007669"/>
    <property type="project" value="TreeGrafter"/>
</dbReference>
<dbReference type="GeneID" id="92857983"/>